<evidence type="ECO:0000313" key="2">
    <source>
        <dbReference type="Proteomes" id="UP000316859"/>
    </source>
</evidence>
<keyword evidence="2" id="KW-1185">Reference proteome</keyword>
<sequence>MSTFRGSGPFARRIRLAWNNGWTFWAVVRGMPLEHGSVEHGLSSSQVAAGLECVRDEWRLGEVAWPPNSV</sequence>
<gene>
    <name evidence="1" type="ORF">FNY88_11085</name>
</gene>
<protein>
    <submittedName>
        <fullName evidence="1">Uncharacterized protein</fullName>
    </submittedName>
</protein>
<dbReference type="Proteomes" id="UP000316859">
    <property type="component" value="Unassembled WGS sequence"/>
</dbReference>
<evidence type="ECO:0000313" key="1">
    <source>
        <dbReference type="EMBL" id="TRX47037.1"/>
    </source>
</evidence>
<proteinExistence type="predicted"/>
<comment type="caution">
    <text evidence="1">The sequence shown here is derived from an EMBL/GenBank/DDBJ whole genome shotgun (WGS) entry which is preliminary data.</text>
</comment>
<dbReference type="EMBL" id="VKDI01000029">
    <property type="protein sequence ID" value="TRX47037.1"/>
    <property type="molecule type" value="Genomic_DNA"/>
</dbReference>
<organism evidence="1 2">
    <name type="scientific">Corynebacterium guaraldiae</name>
    <dbReference type="NCBI Taxonomy" id="3051103"/>
    <lineage>
        <taxon>Bacteria</taxon>
        <taxon>Bacillati</taxon>
        <taxon>Actinomycetota</taxon>
        <taxon>Actinomycetes</taxon>
        <taxon>Mycobacteriales</taxon>
        <taxon>Corynebacteriaceae</taxon>
        <taxon>Corynebacterium</taxon>
    </lineage>
</organism>
<accession>A0ABY3CU40</accession>
<reference evidence="1 2" key="1">
    <citation type="submission" date="2019-07" db="EMBL/GenBank/DDBJ databases">
        <title>Draft genome of C. aurimucosum strain 2299.</title>
        <authorList>
            <person name="Pacheco L.G.C."/>
            <person name="Aguiar E.R.G.R."/>
            <person name="Santos C.S."/>
            <person name="Rocha D.J.P.G."/>
            <person name="Sant'Anna L.O."/>
            <person name="Mattos-Guaraldi A.L."/>
            <person name="Santos L.S."/>
        </authorList>
    </citation>
    <scope>NUCLEOTIDE SEQUENCE [LARGE SCALE GENOMIC DNA]</scope>
    <source>
        <strain evidence="1 2">2299</strain>
    </source>
</reference>
<name>A0ABY3CU40_9CORY</name>